<feature type="domain" description="GH18" evidence="8">
    <location>
        <begin position="1"/>
        <end position="347"/>
    </location>
</feature>
<dbReference type="AlphaFoldDB" id="A0A6A1WPD3"/>
<dbReference type="Gene3D" id="3.20.20.80">
    <property type="entry name" value="Glycosidases"/>
    <property type="match status" value="1"/>
</dbReference>
<sequence length="357" mass="39678">MPAVQEPPHKTGVPAKIVTVGRATHGGLIGQWFLHQHDRKPPFDISNSTALILSNFTSTLHRKTPLVKALYSIGGGGVELDPFASMATKASSRGVFIRATIEVARRYGFDGVDLDWEFPQNTKEMGDFCFLLKEWRRPIEMEAKITKRPPLLLIAAVYYSADFLIFGGRCSYPTAPIKNNLDWVNVMCYDYHGSWDTSETGVHAALFDPNTNLSSVYGLKSWLSAGVPGNKLVMGLPLYGKTWKLKDPNVHGVGAAGVGVGPGDQGVLLYSQVVEFNKRNNATVAYDMDTTSVYSYSRTTWLGYDDPLSTTVNIGFAQALGLHRYFFWALSYDYEWTVSVQGIFFFLCVFLYSFNAI</sequence>
<gene>
    <name evidence="9" type="ORF">CJ030_MR1G018143</name>
</gene>
<dbReference type="FunFam" id="3.10.50.10:FF:000003">
    <property type="entry name" value="Class V chitinase CHIT5b"/>
    <property type="match status" value="1"/>
</dbReference>
<feature type="transmembrane region" description="Helical" evidence="7">
    <location>
        <begin position="336"/>
        <end position="354"/>
    </location>
</feature>
<dbReference type="InterPro" id="IPR001579">
    <property type="entry name" value="Glyco_hydro_18_chit_AS"/>
</dbReference>
<keyword evidence="3 6" id="KW-0378">Hydrolase</keyword>
<comment type="similarity">
    <text evidence="1">Belongs to the glycosyl hydrolase 18 family. Chitinase class V subfamily.</text>
</comment>
<proteinExistence type="inferred from homology"/>
<evidence type="ECO:0000256" key="6">
    <source>
        <dbReference type="RuleBase" id="RU000489"/>
    </source>
</evidence>
<dbReference type="PROSITE" id="PS01095">
    <property type="entry name" value="GH18_1"/>
    <property type="match status" value="1"/>
</dbReference>
<keyword evidence="10" id="KW-1185">Reference proteome</keyword>
<dbReference type="Gene3D" id="3.10.50.10">
    <property type="match status" value="1"/>
</dbReference>
<dbReference type="GO" id="GO:0006032">
    <property type="term" value="P:chitin catabolic process"/>
    <property type="evidence" value="ECO:0007669"/>
    <property type="project" value="TreeGrafter"/>
</dbReference>
<dbReference type="GO" id="GO:0004568">
    <property type="term" value="F:chitinase activity"/>
    <property type="evidence" value="ECO:0007669"/>
    <property type="project" value="TreeGrafter"/>
</dbReference>
<dbReference type="SUPFAM" id="SSF51445">
    <property type="entry name" value="(Trans)glycosidases"/>
    <property type="match status" value="1"/>
</dbReference>
<dbReference type="InterPro" id="IPR011583">
    <property type="entry name" value="Chitinase_II/V-like_cat"/>
</dbReference>
<name>A0A6A1WPD3_9ROSI</name>
<dbReference type="Pfam" id="PF00704">
    <property type="entry name" value="Glyco_hydro_18"/>
    <property type="match status" value="1"/>
</dbReference>
<dbReference type="InterPro" id="IPR017853">
    <property type="entry name" value="GH"/>
</dbReference>
<reference evidence="9 10" key="1">
    <citation type="journal article" date="2019" name="Plant Biotechnol. J.">
        <title>The red bayberry genome and genetic basis of sex determination.</title>
        <authorList>
            <person name="Jia H.M."/>
            <person name="Jia H.J."/>
            <person name="Cai Q.L."/>
            <person name="Wang Y."/>
            <person name="Zhao H.B."/>
            <person name="Yang W.F."/>
            <person name="Wang G.Y."/>
            <person name="Li Y.H."/>
            <person name="Zhan D.L."/>
            <person name="Shen Y.T."/>
            <person name="Niu Q.F."/>
            <person name="Chang L."/>
            <person name="Qiu J."/>
            <person name="Zhao L."/>
            <person name="Xie H.B."/>
            <person name="Fu W.Y."/>
            <person name="Jin J."/>
            <person name="Li X.W."/>
            <person name="Jiao Y."/>
            <person name="Zhou C.C."/>
            <person name="Tu T."/>
            <person name="Chai C.Y."/>
            <person name="Gao J.L."/>
            <person name="Fan L.J."/>
            <person name="van de Weg E."/>
            <person name="Wang J.Y."/>
            <person name="Gao Z.S."/>
        </authorList>
    </citation>
    <scope>NUCLEOTIDE SEQUENCE [LARGE SCALE GENOMIC DNA]</scope>
    <source>
        <tissue evidence="9">Leaves</tissue>
    </source>
</reference>
<evidence type="ECO:0000256" key="7">
    <source>
        <dbReference type="SAM" id="Phobius"/>
    </source>
</evidence>
<dbReference type="GO" id="GO:0008061">
    <property type="term" value="F:chitin binding"/>
    <property type="evidence" value="ECO:0007669"/>
    <property type="project" value="InterPro"/>
</dbReference>
<evidence type="ECO:0000313" key="10">
    <source>
        <dbReference type="Proteomes" id="UP000516437"/>
    </source>
</evidence>
<evidence type="ECO:0000256" key="1">
    <source>
        <dbReference type="ARBA" id="ARBA00008682"/>
    </source>
</evidence>
<protein>
    <submittedName>
        <fullName evidence="9">Acidic mammalian chitinase</fullName>
    </submittedName>
</protein>
<comment type="caution">
    <text evidence="9">The sequence shown here is derived from an EMBL/GenBank/DDBJ whole genome shotgun (WGS) entry which is preliminary data.</text>
</comment>
<dbReference type="PANTHER" id="PTHR11177">
    <property type="entry name" value="CHITINASE"/>
    <property type="match status" value="1"/>
</dbReference>
<dbReference type="OrthoDB" id="76388at2759"/>
<evidence type="ECO:0000256" key="4">
    <source>
        <dbReference type="ARBA" id="ARBA00023180"/>
    </source>
</evidence>
<evidence type="ECO:0000256" key="2">
    <source>
        <dbReference type="ARBA" id="ARBA00022729"/>
    </source>
</evidence>
<keyword evidence="7" id="KW-1133">Transmembrane helix</keyword>
<keyword evidence="2" id="KW-0732">Signal</keyword>
<dbReference type="EMBL" id="RXIC02000019">
    <property type="protein sequence ID" value="KAB1226513.1"/>
    <property type="molecule type" value="Genomic_DNA"/>
</dbReference>
<evidence type="ECO:0000256" key="5">
    <source>
        <dbReference type="ARBA" id="ARBA00023295"/>
    </source>
</evidence>
<accession>A0A6A1WPD3</accession>
<dbReference type="PANTHER" id="PTHR11177:SF396">
    <property type="entry name" value="NOD FACTOR HYDROLASE PROTEIN 1"/>
    <property type="match status" value="1"/>
</dbReference>
<evidence type="ECO:0000259" key="8">
    <source>
        <dbReference type="PROSITE" id="PS51910"/>
    </source>
</evidence>
<dbReference type="PROSITE" id="PS51910">
    <property type="entry name" value="GH18_2"/>
    <property type="match status" value="1"/>
</dbReference>
<dbReference type="Proteomes" id="UP000516437">
    <property type="component" value="Chromosome 1"/>
</dbReference>
<organism evidence="9 10">
    <name type="scientific">Morella rubra</name>
    <name type="common">Chinese bayberry</name>
    <dbReference type="NCBI Taxonomy" id="262757"/>
    <lineage>
        <taxon>Eukaryota</taxon>
        <taxon>Viridiplantae</taxon>
        <taxon>Streptophyta</taxon>
        <taxon>Embryophyta</taxon>
        <taxon>Tracheophyta</taxon>
        <taxon>Spermatophyta</taxon>
        <taxon>Magnoliopsida</taxon>
        <taxon>eudicotyledons</taxon>
        <taxon>Gunneridae</taxon>
        <taxon>Pentapetalae</taxon>
        <taxon>rosids</taxon>
        <taxon>fabids</taxon>
        <taxon>Fagales</taxon>
        <taxon>Myricaceae</taxon>
        <taxon>Morella</taxon>
    </lineage>
</organism>
<evidence type="ECO:0000256" key="3">
    <source>
        <dbReference type="ARBA" id="ARBA00022801"/>
    </source>
</evidence>
<evidence type="ECO:0000313" key="9">
    <source>
        <dbReference type="EMBL" id="KAB1226513.1"/>
    </source>
</evidence>
<dbReference type="SUPFAM" id="SSF54556">
    <property type="entry name" value="Chitinase insertion domain"/>
    <property type="match status" value="1"/>
</dbReference>
<dbReference type="GO" id="GO:0005975">
    <property type="term" value="P:carbohydrate metabolic process"/>
    <property type="evidence" value="ECO:0007669"/>
    <property type="project" value="InterPro"/>
</dbReference>
<dbReference type="InterPro" id="IPR001223">
    <property type="entry name" value="Glyco_hydro18_cat"/>
</dbReference>
<keyword evidence="5 6" id="KW-0326">Glycosidase</keyword>
<dbReference type="GO" id="GO:0005576">
    <property type="term" value="C:extracellular region"/>
    <property type="evidence" value="ECO:0007669"/>
    <property type="project" value="TreeGrafter"/>
</dbReference>
<keyword evidence="7" id="KW-0812">Transmembrane</keyword>
<keyword evidence="4" id="KW-0325">Glycoprotein</keyword>
<dbReference type="InterPro" id="IPR050314">
    <property type="entry name" value="Glycosyl_Hydrlase_18"/>
</dbReference>
<keyword evidence="7" id="KW-0472">Membrane</keyword>
<dbReference type="InterPro" id="IPR029070">
    <property type="entry name" value="Chitinase_insertion_sf"/>
</dbReference>
<dbReference type="SMART" id="SM00636">
    <property type="entry name" value="Glyco_18"/>
    <property type="match status" value="1"/>
</dbReference>